<evidence type="ECO:0000256" key="1">
    <source>
        <dbReference type="SAM" id="MobiDB-lite"/>
    </source>
</evidence>
<accession>A0AAW2ZF72</accession>
<evidence type="ECO:0000313" key="3">
    <source>
        <dbReference type="EMBL" id="KAL0488008.1"/>
    </source>
</evidence>
<dbReference type="EMBL" id="JAOPGA020000249">
    <property type="protein sequence ID" value="KAL0477819.1"/>
    <property type="molecule type" value="Genomic_DNA"/>
</dbReference>
<dbReference type="EMBL" id="JAOPGA020001391">
    <property type="protein sequence ID" value="KAL0488008.1"/>
    <property type="molecule type" value="Genomic_DNA"/>
</dbReference>
<keyword evidence="4" id="KW-1185">Reference proteome</keyword>
<proteinExistence type="predicted"/>
<protein>
    <submittedName>
        <fullName evidence="3">Sterol 3-beta-glucosyltransferase</fullName>
    </submittedName>
</protein>
<feature type="compositionally biased region" description="Basic and acidic residues" evidence="1">
    <location>
        <begin position="39"/>
        <end position="67"/>
    </location>
</feature>
<name>A0AAW2ZF72_9EUKA</name>
<dbReference type="Proteomes" id="UP001431209">
    <property type="component" value="Unassembled WGS sequence"/>
</dbReference>
<evidence type="ECO:0000313" key="2">
    <source>
        <dbReference type="EMBL" id="KAL0477819.1"/>
    </source>
</evidence>
<dbReference type="AlphaFoldDB" id="A0AAW2ZF72"/>
<comment type="caution">
    <text evidence="3">The sequence shown here is derived from an EMBL/GenBank/DDBJ whole genome shotgun (WGS) entry which is preliminary data.</text>
</comment>
<sequence length="67" mass="7653">MLKSLIRPAHTIRSFSVCARRLGVKGSPENSQTGYGNHPKNEEMLKDQKDNKDQPKKEEKKEGTEKK</sequence>
<feature type="region of interest" description="Disordered" evidence="1">
    <location>
        <begin position="21"/>
        <end position="67"/>
    </location>
</feature>
<gene>
    <name evidence="3" type="ORF">AKO1_008890</name>
    <name evidence="2" type="ORF">AKO1_013805</name>
</gene>
<organism evidence="3 4">
    <name type="scientific">Acrasis kona</name>
    <dbReference type="NCBI Taxonomy" id="1008807"/>
    <lineage>
        <taxon>Eukaryota</taxon>
        <taxon>Discoba</taxon>
        <taxon>Heterolobosea</taxon>
        <taxon>Tetramitia</taxon>
        <taxon>Eutetramitia</taxon>
        <taxon>Acrasidae</taxon>
        <taxon>Acrasis</taxon>
    </lineage>
</organism>
<evidence type="ECO:0000313" key="4">
    <source>
        <dbReference type="Proteomes" id="UP001431209"/>
    </source>
</evidence>
<reference evidence="3 4" key="1">
    <citation type="submission" date="2024-03" db="EMBL/GenBank/DDBJ databases">
        <title>The Acrasis kona genome and developmental transcriptomes reveal deep origins of eukaryotic multicellular pathways.</title>
        <authorList>
            <person name="Sheikh S."/>
            <person name="Fu C.-J."/>
            <person name="Brown M.W."/>
            <person name="Baldauf S.L."/>
        </authorList>
    </citation>
    <scope>NUCLEOTIDE SEQUENCE [LARGE SCALE GENOMIC DNA]</scope>
    <source>
        <strain evidence="3 4">ATCC MYA-3509</strain>
    </source>
</reference>